<evidence type="ECO:0000313" key="3">
    <source>
        <dbReference type="Proteomes" id="UP000655225"/>
    </source>
</evidence>
<keyword evidence="1" id="KW-0732">Signal</keyword>
<protein>
    <submittedName>
        <fullName evidence="2">Uncharacterized protein</fullName>
    </submittedName>
</protein>
<proteinExistence type="predicted"/>
<evidence type="ECO:0000313" key="2">
    <source>
        <dbReference type="EMBL" id="KAF8394197.1"/>
    </source>
</evidence>
<organism evidence="2 3">
    <name type="scientific">Tetracentron sinense</name>
    <name type="common">Spur-leaf</name>
    <dbReference type="NCBI Taxonomy" id="13715"/>
    <lineage>
        <taxon>Eukaryota</taxon>
        <taxon>Viridiplantae</taxon>
        <taxon>Streptophyta</taxon>
        <taxon>Embryophyta</taxon>
        <taxon>Tracheophyta</taxon>
        <taxon>Spermatophyta</taxon>
        <taxon>Magnoliopsida</taxon>
        <taxon>Trochodendrales</taxon>
        <taxon>Trochodendraceae</taxon>
        <taxon>Tetracentron</taxon>
    </lineage>
</organism>
<feature type="signal peptide" evidence="1">
    <location>
        <begin position="1"/>
        <end position="29"/>
    </location>
</feature>
<accession>A0A834YTT6</accession>
<dbReference type="Proteomes" id="UP000655225">
    <property type="component" value="Unassembled WGS sequence"/>
</dbReference>
<reference evidence="2 3" key="1">
    <citation type="submission" date="2020-04" db="EMBL/GenBank/DDBJ databases">
        <title>Plant Genome Project.</title>
        <authorList>
            <person name="Zhang R.-G."/>
        </authorList>
    </citation>
    <scope>NUCLEOTIDE SEQUENCE [LARGE SCALE GENOMIC DNA]</scope>
    <source>
        <strain evidence="2">YNK0</strain>
        <tissue evidence="2">Leaf</tissue>
    </source>
</reference>
<dbReference type="EMBL" id="JABCRI010000014">
    <property type="protein sequence ID" value="KAF8394197.1"/>
    <property type="molecule type" value="Genomic_DNA"/>
</dbReference>
<dbReference type="AlphaFoldDB" id="A0A834YTT6"/>
<feature type="chain" id="PRO_5032724342" evidence="1">
    <location>
        <begin position="30"/>
        <end position="117"/>
    </location>
</feature>
<name>A0A834YTT6_TETSI</name>
<evidence type="ECO:0000256" key="1">
    <source>
        <dbReference type="SAM" id="SignalP"/>
    </source>
</evidence>
<sequence>MASGNISSIVKLLTAVIIVVTLLLTSAQAMDQNVDECKHYRGPCSNFGFATIPVLPGDFLMVPKPWIKMLLNANTVKAHVRISGSATKPVLPGDFLMVVNVLKQLPRHLLLVVVVVD</sequence>
<keyword evidence="3" id="KW-1185">Reference proteome</keyword>
<comment type="caution">
    <text evidence="2">The sequence shown here is derived from an EMBL/GenBank/DDBJ whole genome shotgun (WGS) entry which is preliminary data.</text>
</comment>
<gene>
    <name evidence="2" type="ORF">HHK36_020404</name>
</gene>